<evidence type="ECO:0000313" key="1">
    <source>
        <dbReference type="EMBL" id="CAG8802739.1"/>
    </source>
</evidence>
<evidence type="ECO:0000313" key="2">
    <source>
        <dbReference type="Proteomes" id="UP000789920"/>
    </source>
</evidence>
<proteinExistence type="predicted"/>
<protein>
    <submittedName>
        <fullName evidence="1">36316_t:CDS:1</fullName>
    </submittedName>
</protein>
<organism evidence="1 2">
    <name type="scientific">Racocetra persica</name>
    <dbReference type="NCBI Taxonomy" id="160502"/>
    <lineage>
        <taxon>Eukaryota</taxon>
        <taxon>Fungi</taxon>
        <taxon>Fungi incertae sedis</taxon>
        <taxon>Mucoromycota</taxon>
        <taxon>Glomeromycotina</taxon>
        <taxon>Glomeromycetes</taxon>
        <taxon>Diversisporales</taxon>
        <taxon>Gigasporaceae</taxon>
        <taxon>Racocetra</taxon>
    </lineage>
</organism>
<dbReference type="EMBL" id="CAJVQC010062518">
    <property type="protein sequence ID" value="CAG8802739.1"/>
    <property type="molecule type" value="Genomic_DNA"/>
</dbReference>
<feature type="non-terminal residue" evidence="1">
    <location>
        <position position="1"/>
    </location>
</feature>
<reference evidence="1" key="1">
    <citation type="submission" date="2021-06" db="EMBL/GenBank/DDBJ databases">
        <authorList>
            <person name="Kallberg Y."/>
            <person name="Tangrot J."/>
            <person name="Rosling A."/>
        </authorList>
    </citation>
    <scope>NUCLEOTIDE SEQUENCE</scope>
    <source>
        <strain evidence="1">MA461A</strain>
    </source>
</reference>
<feature type="non-terminal residue" evidence="1">
    <location>
        <position position="337"/>
    </location>
</feature>
<comment type="caution">
    <text evidence="1">The sequence shown here is derived from an EMBL/GenBank/DDBJ whole genome shotgun (WGS) entry which is preliminary data.</text>
</comment>
<dbReference type="Proteomes" id="UP000789920">
    <property type="component" value="Unassembled WGS sequence"/>
</dbReference>
<name>A0ACA9RPT6_9GLOM</name>
<accession>A0ACA9RPT6</accession>
<sequence>DIEKVFDAPDGFDIEHVVKLEKWDTITSNNLLIYDKQYEMLYKQEDIFSAMSREVFEETELDIKKISCEIKYFGFDKKIFETDGIVIYVFLIIFDCYDFIPYSKEKKRGNEVIALNSYDILKRINDNKDKVTKCFMPTIENIFEEVNSYCKPIKNEIILFDRPYSGLSEGVKICTAFFKSIDLEVSSTLTLPDSYHDQKGLGPDYLSIRDLYTNHYHTRDESKEVKQFQILAAYNSIGKLLRGETEADVGNKPIVIYKRSPGCVNTFNRAYHIPTFSLDSFYKLHDSKCLDIHISPEDNEYAFTMSNKRRSESLEVKAYQQTYKLYEMYSHLEYPNK</sequence>
<keyword evidence="2" id="KW-1185">Reference proteome</keyword>
<gene>
    <name evidence="1" type="ORF">RPERSI_LOCUS21383</name>
</gene>